<proteinExistence type="predicted"/>
<evidence type="ECO:0008006" key="4">
    <source>
        <dbReference type="Google" id="ProtNLM"/>
    </source>
</evidence>
<feature type="transmembrane region" description="Helical" evidence="1">
    <location>
        <begin position="56"/>
        <end position="77"/>
    </location>
</feature>
<name>A0A955L0E2_9BACT</name>
<reference evidence="2" key="1">
    <citation type="submission" date="2020-04" db="EMBL/GenBank/DDBJ databases">
        <authorList>
            <person name="Zhang T."/>
        </authorList>
    </citation>
    <scope>NUCLEOTIDE SEQUENCE</scope>
    <source>
        <strain evidence="2">HKST-UBA15</strain>
    </source>
</reference>
<protein>
    <recommendedName>
        <fullName evidence="4">DUF304 domain-containing protein</fullName>
    </recommendedName>
</protein>
<dbReference type="AlphaFoldDB" id="A0A955L0E2"/>
<sequence length="237" mass="26790">MPPRIPDSLSSILPKRERKSLGALQVYPEHVSFNSQDPGESIYILMRSHIAVNIGWVIRFFAGLLAPLVLTFLVIFFNSVLESRSIPPIQISDLLPISNWLMILLFYYSLAVSYALANFLDWYFDVYLVTNLRILHVDFRVFTGKFVAEAALVNIEDVSTHIIGFLPSFFDYGDVLVQTAAEKAKFNLIALPSPSWFRDVITDLSNLAKGKRERGYSNHAETVYEAPTIIEEEGGEP</sequence>
<feature type="transmembrane region" description="Helical" evidence="1">
    <location>
        <begin position="97"/>
        <end position="117"/>
    </location>
</feature>
<keyword evidence="1" id="KW-1133">Transmembrane helix</keyword>
<dbReference type="Proteomes" id="UP000745577">
    <property type="component" value="Unassembled WGS sequence"/>
</dbReference>
<evidence type="ECO:0000313" key="3">
    <source>
        <dbReference type="Proteomes" id="UP000745577"/>
    </source>
</evidence>
<evidence type="ECO:0000256" key="1">
    <source>
        <dbReference type="SAM" id="Phobius"/>
    </source>
</evidence>
<organism evidence="2 3">
    <name type="scientific">Candidatus Dojkabacteria bacterium</name>
    <dbReference type="NCBI Taxonomy" id="2099670"/>
    <lineage>
        <taxon>Bacteria</taxon>
        <taxon>Candidatus Dojkabacteria</taxon>
    </lineage>
</organism>
<evidence type="ECO:0000313" key="2">
    <source>
        <dbReference type="EMBL" id="MCA9379983.1"/>
    </source>
</evidence>
<reference evidence="2" key="2">
    <citation type="journal article" date="2021" name="Microbiome">
        <title>Successional dynamics and alternative stable states in a saline activated sludge microbial community over 9 years.</title>
        <authorList>
            <person name="Wang Y."/>
            <person name="Ye J."/>
            <person name="Ju F."/>
            <person name="Liu L."/>
            <person name="Boyd J.A."/>
            <person name="Deng Y."/>
            <person name="Parks D.H."/>
            <person name="Jiang X."/>
            <person name="Yin X."/>
            <person name="Woodcroft B.J."/>
            <person name="Tyson G.W."/>
            <person name="Hugenholtz P."/>
            <person name="Polz M.F."/>
            <person name="Zhang T."/>
        </authorList>
    </citation>
    <scope>NUCLEOTIDE SEQUENCE</scope>
    <source>
        <strain evidence="2">HKST-UBA15</strain>
    </source>
</reference>
<dbReference type="EMBL" id="JAGQLL010000022">
    <property type="protein sequence ID" value="MCA9379983.1"/>
    <property type="molecule type" value="Genomic_DNA"/>
</dbReference>
<comment type="caution">
    <text evidence="2">The sequence shown here is derived from an EMBL/GenBank/DDBJ whole genome shotgun (WGS) entry which is preliminary data.</text>
</comment>
<keyword evidence="1" id="KW-0812">Transmembrane</keyword>
<accession>A0A955L0E2</accession>
<keyword evidence="1" id="KW-0472">Membrane</keyword>
<gene>
    <name evidence="2" type="ORF">KC675_02270</name>
</gene>